<evidence type="ECO:0000313" key="3">
    <source>
        <dbReference type="Proteomes" id="UP000008815"/>
    </source>
</evidence>
<accession>A0A0H3KTP8</accession>
<keyword evidence="1" id="KW-0472">Membrane</keyword>
<proteinExistence type="predicted"/>
<dbReference type="KEGG" id="bmj:BMULJ_03673"/>
<reference evidence="2 3" key="1">
    <citation type="submission" date="2007-04" db="EMBL/GenBank/DDBJ databases">
        <title>Complete genome sequence of Burkholderia multivorans ATCC 17616.</title>
        <authorList>
            <person name="Ohtsubo Y."/>
            <person name="Yamashita A."/>
            <person name="Kurokawa K."/>
            <person name="Takami H."/>
            <person name="Yuhara S."/>
            <person name="Nishiyama E."/>
            <person name="Endo R."/>
            <person name="Miyazaki R."/>
            <person name="Ono A."/>
            <person name="Yano K."/>
            <person name="Ito M."/>
            <person name="Sota M."/>
            <person name="Yuji N."/>
            <person name="Hattori M."/>
            <person name="Tsuda M."/>
        </authorList>
    </citation>
    <scope>NUCLEOTIDE SEQUENCE [LARGE SCALE GENOMIC DNA]</scope>
    <source>
        <strain evidence="3">ATCC 17616 / 249</strain>
    </source>
</reference>
<keyword evidence="3" id="KW-1185">Reference proteome</keyword>
<dbReference type="EMBL" id="AP009386">
    <property type="protein sequence ID" value="BAG45545.1"/>
    <property type="molecule type" value="Genomic_DNA"/>
</dbReference>
<dbReference type="STRING" id="395019.BMULJ_03673"/>
<keyword evidence="1 2" id="KW-0812">Transmembrane</keyword>
<name>A0A0H3KTP8_BURM1</name>
<dbReference type="RefSeq" id="WP_012217420.1">
    <property type="nucleotide sequence ID" value="NC_010086.1"/>
</dbReference>
<protein>
    <submittedName>
        <fullName evidence="2">Bacteriophage transmembrane protein</fullName>
    </submittedName>
</protein>
<feature type="transmembrane region" description="Helical" evidence="1">
    <location>
        <begin position="33"/>
        <end position="51"/>
    </location>
</feature>
<feature type="transmembrane region" description="Helical" evidence="1">
    <location>
        <begin position="6"/>
        <end position="21"/>
    </location>
</feature>
<dbReference type="HOGENOM" id="CLU_171673_0_0_4"/>
<sequence length="106" mass="11286">MLTAVYVLLCAALALRLVIFRRRGSAHRPLASCLAYALAVAAGAAPIRAAFGVLPPADLADTVLVGVLCLAVYGVRGNVVELFHRGNPRDSLIARVLQFKPRGRHV</sequence>
<dbReference type="eggNOG" id="ENOG5032VTH">
    <property type="taxonomic scope" value="Bacteria"/>
</dbReference>
<gene>
    <name evidence="2" type="ordered locus">BMULJ_03673</name>
</gene>
<evidence type="ECO:0000256" key="1">
    <source>
        <dbReference type="SAM" id="Phobius"/>
    </source>
</evidence>
<dbReference type="Pfam" id="PF05449">
    <property type="entry name" value="Phage_holin_3_7"/>
    <property type="match status" value="1"/>
</dbReference>
<organism evidence="2 3">
    <name type="scientific">Burkholderia multivorans (strain ATCC 17616 / 249)</name>
    <dbReference type="NCBI Taxonomy" id="395019"/>
    <lineage>
        <taxon>Bacteria</taxon>
        <taxon>Pseudomonadati</taxon>
        <taxon>Pseudomonadota</taxon>
        <taxon>Betaproteobacteria</taxon>
        <taxon>Burkholderiales</taxon>
        <taxon>Burkholderiaceae</taxon>
        <taxon>Burkholderia</taxon>
        <taxon>Burkholderia cepacia complex</taxon>
    </lineage>
</organism>
<dbReference type="InterPro" id="IPR008473">
    <property type="entry name" value="Phage_holin_3_7"/>
</dbReference>
<dbReference type="KEGG" id="bmu:Bmul_4843"/>
<dbReference type="Proteomes" id="UP000008815">
    <property type="component" value="Chromosome 2"/>
</dbReference>
<keyword evidence="1" id="KW-1133">Transmembrane helix</keyword>
<feature type="transmembrane region" description="Helical" evidence="1">
    <location>
        <begin position="63"/>
        <end position="83"/>
    </location>
</feature>
<evidence type="ECO:0000313" key="2">
    <source>
        <dbReference type="EMBL" id="BAG45545.1"/>
    </source>
</evidence>
<dbReference type="AlphaFoldDB" id="A0A0H3KTP8"/>